<organism evidence="9 10">
    <name type="scientific">Phaseolus vulgaris</name>
    <name type="common">Kidney bean</name>
    <name type="synonym">French bean</name>
    <dbReference type="NCBI Taxonomy" id="3885"/>
    <lineage>
        <taxon>Eukaryota</taxon>
        <taxon>Viridiplantae</taxon>
        <taxon>Streptophyta</taxon>
        <taxon>Embryophyta</taxon>
        <taxon>Tracheophyta</taxon>
        <taxon>Spermatophyta</taxon>
        <taxon>Magnoliopsida</taxon>
        <taxon>eudicotyledons</taxon>
        <taxon>Gunneridae</taxon>
        <taxon>Pentapetalae</taxon>
        <taxon>rosids</taxon>
        <taxon>fabids</taxon>
        <taxon>Fabales</taxon>
        <taxon>Fabaceae</taxon>
        <taxon>Papilionoideae</taxon>
        <taxon>50 kb inversion clade</taxon>
        <taxon>NPAAA clade</taxon>
        <taxon>indigoferoid/millettioid clade</taxon>
        <taxon>Phaseoleae</taxon>
        <taxon>Phaseolus</taxon>
    </lineage>
</organism>
<reference evidence="10" key="1">
    <citation type="journal article" date="2014" name="Nat. Genet.">
        <title>A reference genome for common bean and genome-wide analysis of dual domestications.</title>
        <authorList>
            <person name="Schmutz J."/>
            <person name="McClean P.E."/>
            <person name="Mamidi S."/>
            <person name="Wu G.A."/>
            <person name="Cannon S.B."/>
            <person name="Grimwood J."/>
            <person name="Jenkins J."/>
            <person name="Shu S."/>
            <person name="Song Q."/>
            <person name="Chavarro C."/>
            <person name="Torres-Torres M."/>
            <person name="Geffroy V."/>
            <person name="Moghaddam S.M."/>
            <person name="Gao D."/>
            <person name="Abernathy B."/>
            <person name="Barry K."/>
            <person name="Blair M."/>
            <person name="Brick M.A."/>
            <person name="Chovatia M."/>
            <person name="Gepts P."/>
            <person name="Goodstein D.M."/>
            <person name="Gonzales M."/>
            <person name="Hellsten U."/>
            <person name="Hyten D.L."/>
            <person name="Jia G."/>
            <person name="Kelly J.D."/>
            <person name="Kudrna D."/>
            <person name="Lee R."/>
            <person name="Richard M.M."/>
            <person name="Miklas P.N."/>
            <person name="Osorno J.M."/>
            <person name="Rodrigues J."/>
            <person name="Thareau V."/>
            <person name="Urrea C.A."/>
            <person name="Wang M."/>
            <person name="Yu Y."/>
            <person name="Zhang M."/>
            <person name="Wing R.A."/>
            <person name="Cregan P.B."/>
            <person name="Rokhsar D.S."/>
            <person name="Jackson S.A."/>
        </authorList>
    </citation>
    <scope>NUCLEOTIDE SEQUENCE [LARGE SCALE GENOMIC DNA]</scope>
    <source>
        <strain evidence="10">cv. G19833</strain>
    </source>
</reference>
<dbReference type="Gramene" id="ESW06237">
    <property type="protein sequence ID" value="ESW06237"/>
    <property type="gene ID" value="PHAVU_010G030500g"/>
</dbReference>
<dbReference type="STRING" id="3885.V7AKY2"/>
<dbReference type="eggNOG" id="KOG4293">
    <property type="taxonomic scope" value="Eukaryota"/>
</dbReference>
<keyword evidence="2" id="KW-0813">Transport</keyword>
<feature type="transmembrane region" description="Helical" evidence="7">
    <location>
        <begin position="78"/>
        <end position="97"/>
    </location>
</feature>
<evidence type="ECO:0000256" key="6">
    <source>
        <dbReference type="SAM" id="MobiDB-lite"/>
    </source>
</evidence>
<feature type="compositionally biased region" description="Low complexity" evidence="6">
    <location>
        <begin position="264"/>
        <end position="284"/>
    </location>
</feature>
<feature type="transmembrane region" description="Helical" evidence="7">
    <location>
        <begin position="148"/>
        <end position="171"/>
    </location>
</feature>
<dbReference type="OrthoDB" id="1720670at2759"/>
<keyword evidence="3" id="KW-0732">Signal</keyword>
<dbReference type="PANTHER" id="PTHR23130">
    <property type="entry name" value="CYTOCHROME B561 AND DOMON DOMAIN-CONTAINING PROTEIN"/>
    <property type="match status" value="1"/>
</dbReference>
<feature type="transmembrane region" description="Helical" evidence="7">
    <location>
        <begin position="109"/>
        <end position="128"/>
    </location>
</feature>
<dbReference type="EMBL" id="CM002297">
    <property type="protein sequence ID" value="ESW06237.1"/>
    <property type="molecule type" value="Genomic_DNA"/>
</dbReference>
<feature type="domain" description="DOMON" evidence="8">
    <location>
        <begin position="119"/>
        <end position="233"/>
    </location>
</feature>
<dbReference type="InterPro" id="IPR005018">
    <property type="entry name" value="DOMON_domain"/>
</dbReference>
<dbReference type="AlphaFoldDB" id="V7AKY2"/>
<keyword evidence="4" id="KW-0249">Electron transport</keyword>
<evidence type="ECO:0000313" key="9">
    <source>
        <dbReference type="EMBL" id="ESW06237.1"/>
    </source>
</evidence>
<proteinExistence type="predicted"/>
<accession>V7AKY2</accession>
<feature type="region of interest" description="Disordered" evidence="6">
    <location>
        <begin position="264"/>
        <end position="285"/>
    </location>
</feature>
<evidence type="ECO:0000256" key="1">
    <source>
        <dbReference type="ARBA" id="ARBA00004370"/>
    </source>
</evidence>
<evidence type="ECO:0000256" key="5">
    <source>
        <dbReference type="ARBA" id="ARBA00023136"/>
    </source>
</evidence>
<evidence type="ECO:0000256" key="2">
    <source>
        <dbReference type="ARBA" id="ARBA00022448"/>
    </source>
</evidence>
<dbReference type="Proteomes" id="UP000000226">
    <property type="component" value="Chromosome 10"/>
</dbReference>
<dbReference type="InterPro" id="IPR045265">
    <property type="entry name" value="AIR12_DOMON"/>
</dbReference>
<evidence type="ECO:0000256" key="7">
    <source>
        <dbReference type="SAM" id="Phobius"/>
    </source>
</evidence>
<keyword evidence="10" id="KW-1185">Reference proteome</keyword>
<evidence type="ECO:0000259" key="8">
    <source>
        <dbReference type="PROSITE" id="PS50836"/>
    </source>
</evidence>
<name>V7AKY2_PHAVU</name>
<dbReference type="Pfam" id="PF04526">
    <property type="entry name" value="DUF568"/>
    <property type="match status" value="1"/>
</dbReference>
<dbReference type="PANTHER" id="PTHR23130:SF157">
    <property type="entry name" value="AUXIN-INDUCED IN ROOT CULTURES PROTEIN 12"/>
    <property type="match status" value="1"/>
</dbReference>
<evidence type="ECO:0000313" key="10">
    <source>
        <dbReference type="Proteomes" id="UP000000226"/>
    </source>
</evidence>
<sequence>MLIKKAINNSLSFSSKFQNQSHFFVPSTSLHFCYISLFILHSSFKTNPTSSFSLSIFFLSLSLKSSSMAFHSPFTTTIALSFLLFLSLFFTSSHSALTCASFKLPANRTYANCAALPTLGAILHYSYNATNRTFAVAFAAEPPKPSGWVAWGLNLAGGGMIGTEAFIALPATAGGRTLHRYNLTSYKGIDEVKAFAFESWDLATDEAGGVVSIYAVVAIPEKAGNATHVWQVGPTKDGKPMIHDSKPDNLQAKAALPEALVPAASGSGNSSGSGNATAPTAAGGNKSGVSERFGVGFYFGLVVALVIGVVAL</sequence>
<protein>
    <recommendedName>
        <fullName evidence="8">DOMON domain-containing protein</fullName>
    </recommendedName>
</protein>
<feature type="transmembrane region" description="Helical" evidence="7">
    <location>
        <begin position="20"/>
        <end position="40"/>
    </location>
</feature>
<dbReference type="GO" id="GO:0016020">
    <property type="term" value="C:membrane"/>
    <property type="evidence" value="ECO:0007669"/>
    <property type="project" value="UniProtKB-SubCell"/>
</dbReference>
<keyword evidence="7" id="KW-1133">Transmembrane helix</keyword>
<keyword evidence="5 7" id="KW-0472">Membrane</keyword>
<dbReference type="OMA" id="HEFGKAN"/>
<evidence type="ECO:0000256" key="4">
    <source>
        <dbReference type="ARBA" id="ARBA00022982"/>
    </source>
</evidence>
<gene>
    <name evidence="9" type="ORF">PHAVU_010G030500g</name>
</gene>
<keyword evidence="7" id="KW-0812">Transmembrane</keyword>
<comment type="subcellular location">
    <subcellularLocation>
        <location evidence="1">Membrane</location>
    </subcellularLocation>
</comment>
<dbReference type="PROSITE" id="PS50836">
    <property type="entry name" value="DOMON"/>
    <property type="match status" value="1"/>
</dbReference>
<feature type="transmembrane region" description="Helical" evidence="7">
    <location>
        <begin position="293"/>
        <end position="311"/>
    </location>
</feature>
<dbReference type="CDD" id="cd09629">
    <property type="entry name" value="DOMON_CIL1_like"/>
    <property type="match status" value="1"/>
</dbReference>
<evidence type="ECO:0000256" key="3">
    <source>
        <dbReference type="ARBA" id="ARBA00022729"/>
    </source>
</evidence>